<feature type="signal peptide" evidence="6">
    <location>
        <begin position="1"/>
        <end position="20"/>
    </location>
</feature>
<sequence length="300" mass="30422">MRTRALFVALSLVLACGCAADGRPGPDVTVGGDFGARPRIGFPGGGPPGELRVYEQMAGTGDVVDPSDLVVAHYTAHVWDGGDNRLVASSFERGAPAAFPLNRSAGGVSKALQGHRVGSRVVAAVPPQEGYGPNPPGGLAADDTLLYVIDVLGAFPPGAAARGGGGAGGVAGVEVSGGPGERPAVALPDGDPPAALRAETLIRGRGAETRQGQLLVVQYESRIWGTGAALESTWQAGRPKAFQLGRGAVIEAWDRALAGVPVGSRVAMVVPPELGYPDGLPPLVKSTDTLVFVVDVLAAY</sequence>
<dbReference type="GO" id="GO:0016853">
    <property type="term" value="F:isomerase activity"/>
    <property type="evidence" value="ECO:0007669"/>
    <property type="project" value="UniProtKB-KW"/>
</dbReference>
<dbReference type="EMBL" id="BAAAUT010000001">
    <property type="protein sequence ID" value="GAA3113840.1"/>
    <property type="molecule type" value="Genomic_DNA"/>
</dbReference>
<evidence type="ECO:0000256" key="6">
    <source>
        <dbReference type="SAM" id="SignalP"/>
    </source>
</evidence>
<evidence type="ECO:0000313" key="9">
    <source>
        <dbReference type="Proteomes" id="UP001500320"/>
    </source>
</evidence>
<evidence type="ECO:0000256" key="3">
    <source>
        <dbReference type="ARBA" id="ARBA00023235"/>
    </source>
</evidence>
<organism evidence="8 9">
    <name type="scientific">Planomonospora alba</name>
    <dbReference type="NCBI Taxonomy" id="161354"/>
    <lineage>
        <taxon>Bacteria</taxon>
        <taxon>Bacillati</taxon>
        <taxon>Actinomycetota</taxon>
        <taxon>Actinomycetes</taxon>
        <taxon>Streptosporangiales</taxon>
        <taxon>Streptosporangiaceae</taxon>
        <taxon>Planomonospora</taxon>
    </lineage>
</organism>
<gene>
    <name evidence="8" type="ORF">GCM10010466_01170</name>
</gene>
<comment type="caution">
    <text evidence="8">The sequence shown here is derived from an EMBL/GenBank/DDBJ whole genome shotgun (WGS) entry which is preliminary data.</text>
</comment>
<protein>
    <recommendedName>
        <fullName evidence="5">Peptidyl-prolyl cis-trans isomerase</fullName>
        <ecNumber evidence="5">5.2.1.8</ecNumber>
    </recommendedName>
</protein>
<evidence type="ECO:0000256" key="1">
    <source>
        <dbReference type="ARBA" id="ARBA00000971"/>
    </source>
</evidence>
<dbReference type="PROSITE" id="PS51257">
    <property type="entry name" value="PROKAR_LIPOPROTEIN"/>
    <property type="match status" value="1"/>
</dbReference>
<feature type="domain" description="PPIase FKBP-type" evidence="7">
    <location>
        <begin position="212"/>
        <end position="300"/>
    </location>
</feature>
<proteinExistence type="inferred from homology"/>
<keyword evidence="2 4" id="KW-0697">Rotamase</keyword>
<dbReference type="SUPFAM" id="SSF54534">
    <property type="entry name" value="FKBP-like"/>
    <property type="match status" value="2"/>
</dbReference>
<dbReference type="EC" id="5.2.1.8" evidence="5"/>
<comment type="catalytic activity">
    <reaction evidence="1 4 5">
        <text>[protein]-peptidylproline (omega=180) = [protein]-peptidylproline (omega=0)</text>
        <dbReference type="Rhea" id="RHEA:16237"/>
        <dbReference type="Rhea" id="RHEA-COMP:10747"/>
        <dbReference type="Rhea" id="RHEA-COMP:10748"/>
        <dbReference type="ChEBI" id="CHEBI:83833"/>
        <dbReference type="ChEBI" id="CHEBI:83834"/>
        <dbReference type="EC" id="5.2.1.8"/>
    </reaction>
</comment>
<keyword evidence="9" id="KW-1185">Reference proteome</keyword>
<evidence type="ECO:0000259" key="7">
    <source>
        <dbReference type="PROSITE" id="PS50059"/>
    </source>
</evidence>
<dbReference type="Proteomes" id="UP001500320">
    <property type="component" value="Unassembled WGS sequence"/>
</dbReference>
<dbReference type="InterPro" id="IPR001179">
    <property type="entry name" value="PPIase_FKBP_dom"/>
</dbReference>
<feature type="domain" description="PPIase FKBP-type" evidence="7">
    <location>
        <begin position="67"/>
        <end position="155"/>
    </location>
</feature>
<keyword evidence="3 4" id="KW-0413">Isomerase</keyword>
<feature type="chain" id="PRO_5046336849" description="Peptidyl-prolyl cis-trans isomerase" evidence="6">
    <location>
        <begin position="21"/>
        <end position="300"/>
    </location>
</feature>
<dbReference type="PANTHER" id="PTHR45779:SF7">
    <property type="entry name" value="PEPTIDYLPROLYL ISOMERASE"/>
    <property type="match status" value="1"/>
</dbReference>
<keyword evidence="6" id="KW-0732">Signal</keyword>
<evidence type="ECO:0000256" key="4">
    <source>
        <dbReference type="PROSITE-ProRule" id="PRU00277"/>
    </source>
</evidence>
<name>A0ABP6MHE2_9ACTN</name>
<evidence type="ECO:0000313" key="8">
    <source>
        <dbReference type="EMBL" id="GAA3113840.1"/>
    </source>
</evidence>
<dbReference type="Pfam" id="PF00254">
    <property type="entry name" value="FKBP_C"/>
    <property type="match status" value="2"/>
</dbReference>
<accession>A0ABP6MHE2</accession>
<reference evidence="9" key="1">
    <citation type="journal article" date="2019" name="Int. J. Syst. Evol. Microbiol.">
        <title>The Global Catalogue of Microorganisms (GCM) 10K type strain sequencing project: providing services to taxonomists for standard genome sequencing and annotation.</title>
        <authorList>
            <consortium name="The Broad Institute Genomics Platform"/>
            <consortium name="The Broad Institute Genome Sequencing Center for Infectious Disease"/>
            <person name="Wu L."/>
            <person name="Ma J."/>
        </authorList>
    </citation>
    <scope>NUCLEOTIDE SEQUENCE [LARGE SCALE GENOMIC DNA]</scope>
    <source>
        <strain evidence="9">JCM 9373</strain>
    </source>
</reference>
<dbReference type="InterPro" id="IPR046357">
    <property type="entry name" value="PPIase_dom_sf"/>
</dbReference>
<dbReference type="RefSeq" id="WP_344854635.1">
    <property type="nucleotide sequence ID" value="NZ_BAAAUT010000001.1"/>
</dbReference>
<dbReference type="Gene3D" id="3.10.50.40">
    <property type="match status" value="2"/>
</dbReference>
<evidence type="ECO:0000256" key="2">
    <source>
        <dbReference type="ARBA" id="ARBA00023110"/>
    </source>
</evidence>
<dbReference type="PANTHER" id="PTHR45779">
    <property type="entry name" value="PEPTIDYLPROLYL ISOMERASE"/>
    <property type="match status" value="1"/>
</dbReference>
<dbReference type="InterPro" id="IPR044609">
    <property type="entry name" value="FKBP2/11"/>
</dbReference>
<comment type="similarity">
    <text evidence="5">Belongs to the FKBP-type PPIase family.</text>
</comment>
<dbReference type="PROSITE" id="PS50059">
    <property type="entry name" value="FKBP_PPIASE"/>
    <property type="match status" value="2"/>
</dbReference>
<evidence type="ECO:0000256" key="5">
    <source>
        <dbReference type="RuleBase" id="RU003915"/>
    </source>
</evidence>